<proteinExistence type="predicted"/>
<comment type="caution">
    <text evidence="2">The sequence shown here is derived from an EMBL/GenBank/DDBJ whole genome shotgun (WGS) entry which is preliminary data.</text>
</comment>
<dbReference type="RefSeq" id="WP_408180072.1">
    <property type="nucleotide sequence ID" value="NZ_JAQQEZ010000028.1"/>
</dbReference>
<dbReference type="InterPro" id="IPR045351">
    <property type="entry name" value="DUF6531"/>
</dbReference>
<dbReference type="Pfam" id="PF05593">
    <property type="entry name" value="RHS_repeat"/>
    <property type="match status" value="1"/>
</dbReference>
<evidence type="ECO:0000259" key="1">
    <source>
        <dbReference type="Pfam" id="PF20148"/>
    </source>
</evidence>
<dbReference type="Gene3D" id="2.180.10.10">
    <property type="entry name" value="RHS repeat-associated core"/>
    <property type="match status" value="1"/>
</dbReference>
<feature type="domain" description="DUF6531" evidence="1">
    <location>
        <begin position="33"/>
        <end position="111"/>
    </location>
</feature>
<evidence type="ECO:0000313" key="3">
    <source>
        <dbReference type="Proteomes" id="UP001629230"/>
    </source>
</evidence>
<dbReference type="PANTHER" id="PTHR32305">
    <property type="match status" value="1"/>
</dbReference>
<dbReference type="InterPro" id="IPR050708">
    <property type="entry name" value="T6SS_VgrG/RHS"/>
</dbReference>
<gene>
    <name evidence="2" type="ORF">PQR57_30525</name>
</gene>
<name>A0ABW9AYZ3_9BURK</name>
<accession>A0ABW9AYZ3</accession>
<evidence type="ECO:0000313" key="2">
    <source>
        <dbReference type="EMBL" id="MFM0005324.1"/>
    </source>
</evidence>
<dbReference type="NCBIfam" id="TIGR01643">
    <property type="entry name" value="YD_repeat_2x"/>
    <property type="match status" value="2"/>
</dbReference>
<dbReference type="Proteomes" id="UP001629230">
    <property type="component" value="Unassembled WGS sequence"/>
</dbReference>
<protein>
    <submittedName>
        <fullName evidence="2">DUF6531 domain-containing protein</fullName>
    </submittedName>
</protein>
<dbReference type="InterPro" id="IPR006530">
    <property type="entry name" value="YD"/>
</dbReference>
<dbReference type="PANTHER" id="PTHR32305:SF15">
    <property type="entry name" value="PROTEIN RHSA-RELATED"/>
    <property type="match status" value="1"/>
</dbReference>
<dbReference type="EMBL" id="JAQQEZ010000028">
    <property type="protein sequence ID" value="MFM0005324.1"/>
    <property type="molecule type" value="Genomic_DNA"/>
</dbReference>
<organism evidence="2 3">
    <name type="scientific">Paraburkholderia dipogonis</name>
    <dbReference type="NCBI Taxonomy" id="1211383"/>
    <lineage>
        <taxon>Bacteria</taxon>
        <taxon>Pseudomonadati</taxon>
        <taxon>Pseudomonadota</taxon>
        <taxon>Betaproteobacteria</taxon>
        <taxon>Burkholderiales</taxon>
        <taxon>Burkholderiaceae</taxon>
        <taxon>Paraburkholderia</taxon>
    </lineage>
</organism>
<reference evidence="2 3" key="1">
    <citation type="journal article" date="2024" name="Chem. Sci.">
        <title>Discovery of megapolipeptins by genome mining of a Burkholderiales bacteria collection.</title>
        <authorList>
            <person name="Paulo B.S."/>
            <person name="Recchia M.J.J."/>
            <person name="Lee S."/>
            <person name="Fergusson C.H."/>
            <person name="Romanowski S.B."/>
            <person name="Hernandez A."/>
            <person name="Krull N."/>
            <person name="Liu D.Y."/>
            <person name="Cavanagh H."/>
            <person name="Bos A."/>
            <person name="Gray C.A."/>
            <person name="Murphy B.T."/>
            <person name="Linington R.G."/>
            <person name="Eustaquio A.S."/>
        </authorList>
    </citation>
    <scope>NUCLEOTIDE SEQUENCE [LARGE SCALE GENOMIC DNA]</scope>
    <source>
        <strain evidence="2 3">RL17-350-BIC-A</strain>
    </source>
</reference>
<dbReference type="Pfam" id="PF20148">
    <property type="entry name" value="DUF6531"/>
    <property type="match status" value="1"/>
</dbReference>
<dbReference type="InterPro" id="IPR031325">
    <property type="entry name" value="RHS_repeat"/>
</dbReference>
<keyword evidence="3" id="KW-1185">Reference proteome</keyword>
<sequence>MGSYNCPNNGPLIESWCGTPSPADPDKNCAAADPVLPANGVTILTETDFASGDDTPLKFIRSYRSSPFIRTDAGIGVSWFHNWQRQLGLANAGGNPPQVSAYRPEGGRVVFAKSGDAWRVVDGSPLSLTQQSSSWTLKDLLTDETETYSAQGVLQSVSTRTNMTTSLTYSDSSTPMSIAPASGLLISIRQHAAGSNPNIDLRIQLAYDSQQRIIQMTDPTGAVTRYGYDTHNNLVSATLPDGNVRRYVYDDKRFLAVLTGIIDEGGSRAATWAYDEQGRVVAVSHPDTTKNVQLSYGGGSTTLTDGKGYTFLASSLIAGMQRPTVVNSTFANSDVGQWR</sequence>